<dbReference type="GO" id="GO:0072583">
    <property type="term" value="P:clathrin-dependent endocytosis"/>
    <property type="evidence" value="ECO:0007669"/>
    <property type="project" value="InterPro"/>
</dbReference>
<dbReference type="STRING" id="4577.A0A1D6PE57"/>
<dbReference type="InterPro" id="IPR011417">
    <property type="entry name" value="ANTH_dom"/>
</dbReference>
<dbReference type="GO" id="GO:0005545">
    <property type="term" value="F:1-phosphatidylinositol binding"/>
    <property type="evidence" value="ECO:0007669"/>
    <property type="project" value="InterPro"/>
</dbReference>
<reference evidence="2" key="1">
    <citation type="submission" date="2015-12" db="EMBL/GenBank/DDBJ databases">
        <title>Update maize B73 reference genome by single molecule sequencing technologies.</title>
        <authorList>
            <consortium name="Maize Genome Sequencing Project"/>
            <person name="Ware D."/>
        </authorList>
    </citation>
    <scope>NUCLEOTIDE SEQUENCE</scope>
    <source>
        <tissue evidence="2">Seedling</tissue>
    </source>
</reference>
<dbReference type="eggNOG" id="KOG0251">
    <property type="taxonomic scope" value="Eukaryota"/>
</dbReference>
<gene>
    <name evidence="2" type="ORF">ZEAMMB73_Zm00001d047867</name>
</gene>
<dbReference type="SUPFAM" id="SSF89009">
    <property type="entry name" value="GAT-like domain"/>
    <property type="match status" value="1"/>
</dbReference>
<dbReference type="SMR" id="A0A1D6PE57"/>
<dbReference type="InParanoid" id="A0A1D6PE57"/>
<dbReference type="Pfam" id="PF07651">
    <property type="entry name" value="ANTH"/>
    <property type="match status" value="1"/>
</dbReference>
<evidence type="ECO:0000259" key="1">
    <source>
        <dbReference type="Pfam" id="PF07651"/>
    </source>
</evidence>
<feature type="domain" description="AP180 N-terminal homology (ANTH)" evidence="1">
    <location>
        <begin position="3"/>
        <end position="210"/>
    </location>
</feature>
<dbReference type="Gene3D" id="1.20.58.150">
    <property type="entry name" value="ANTH domain"/>
    <property type="match status" value="1"/>
</dbReference>
<dbReference type="eggNOG" id="KOG2747">
    <property type="taxonomic scope" value="Eukaryota"/>
</dbReference>
<dbReference type="AlphaFoldDB" id="A0A1D6PE57"/>
<accession>A0A1D6PE57</accession>
<dbReference type="GO" id="GO:0030276">
    <property type="term" value="F:clathrin binding"/>
    <property type="evidence" value="ECO:0007669"/>
    <property type="project" value="InterPro"/>
</dbReference>
<organism evidence="2">
    <name type="scientific">Zea mays</name>
    <name type="common">Maize</name>
    <dbReference type="NCBI Taxonomy" id="4577"/>
    <lineage>
        <taxon>Eukaryota</taxon>
        <taxon>Viridiplantae</taxon>
        <taxon>Streptophyta</taxon>
        <taxon>Embryophyta</taxon>
        <taxon>Tracheophyta</taxon>
        <taxon>Spermatophyta</taxon>
        <taxon>Magnoliopsida</taxon>
        <taxon>Liliopsida</taxon>
        <taxon>Poales</taxon>
        <taxon>Poaceae</taxon>
        <taxon>PACMAD clade</taxon>
        <taxon>Panicoideae</taxon>
        <taxon>Andropogonodae</taxon>
        <taxon>Andropogoneae</taxon>
        <taxon>Tripsacinae</taxon>
        <taxon>Zea</taxon>
    </lineage>
</organism>
<dbReference type="PaxDb" id="4577-GRMZM5G889915_P01"/>
<name>A0A1D6PE57_MAIZE</name>
<dbReference type="PANTHER" id="PTHR22951">
    <property type="entry name" value="CLATHRIN ASSEMBLY PROTEIN"/>
    <property type="match status" value="1"/>
</dbReference>
<dbReference type="FunFam" id="1.20.58.150:FF:000005">
    <property type="entry name" value="putative clathrin assembly protein At2g25430"/>
    <property type="match status" value="1"/>
</dbReference>
<sequence>MLDLSRFHDRDCAQCRDWCFATFVHAYATYLDDRLKHRMQARGAGGASLGKWHVDGDPDGMACEVAEAWEPMPRGRSASATETTAAEDVIGKAQQLKHLLGRFIQCRPTGKARTNPVVTVALYRLVKESATMYCELMEVMVVLLDRFADLGTPACMRVHSIFTSLAKLVDELDDFYLWCKATDVCHPSDIPEIQRVKQMNLDLMDEFIHDRQASAPPCALVARCSCRPIPRNPPSTPRHHRPLYRPMPLTSRGFLRLRPASVTPAPCPERKKRSGDGRRGRRHPTRPVDPHQYCLRDRLAHLSASSLTTTTVVYSKRSWRRPRSHHSRG</sequence>
<dbReference type="ExpressionAtlas" id="A0A1D6PE57">
    <property type="expression patterns" value="baseline and differential"/>
</dbReference>
<dbReference type="PANTHER" id="PTHR22951:SF30">
    <property type="entry name" value="OS01G0881100 PROTEIN"/>
    <property type="match status" value="1"/>
</dbReference>
<dbReference type="InterPro" id="IPR045192">
    <property type="entry name" value="AP180-like"/>
</dbReference>
<evidence type="ECO:0000313" key="2">
    <source>
        <dbReference type="EMBL" id="AQL07843.1"/>
    </source>
</evidence>
<dbReference type="GO" id="GO:0048268">
    <property type="term" value="P:clathrin coat assembly"/>
    <property type="evidence" value="ECO:0007669"/>
    <property type="project" value="InterPro"/>
</dbReference>
<dbReference type="EMBL" id="CM000785">
    <property type="protein sequence ID" value="AQL07843.1"/>
    <property type="molecule type" value="Genomic_DNA"/>
</dbReference>
<dbReference type="GO" id="GO:0030136">
    <property type="term" value="C:clathrin-coated vesicle"/>
    <property type="evidence" value="ECO:0007669"/>
    <property type="project" value="InterPro"/>
</dbReference>
<protein>
    <submittedName>
        <fullName evidence="2">Putative ENTH/ANTH/VHS superfamily protein</fullName>
    </submittedName>
</protein>
<dbReference type="InterPro" id="IPR014712">
    <property type="entry name" value="ANTH_dom_sf"/>
</dbReference>
<proteinExistence type="predicted"/>